<feature type="non-terminal residue" evidence="1">
    <location>
        <position position="37"/>
    </location>
</feature>
<sequence length="37" mass="4088">MICSTSLDIPCPRTTVQANVWRAMCVVNGKEQPRANP</sequence>
<dbReference type="AlphaFoldDB" id="J9F7W6"/>
<evidence type="ECO:0000313" key="1">
    <source>
        <dbReference type="EMBL" id="EJW90523.1"/>
    </source>
</evidence>
<reference evidence="1" key="1">
    <citation type="journal article" date="2012" name="PLoS ONE">
        <title>Gene sets for utilization of primary and secondary nutrition supplies in the distal gut of endangered iberian lynx.</title>
        <authorList>
            <person name="Alcaide M."/>
            <person name="Messina E."/>
            <person name="Richter M."/>
            <person name="Bargiela R."/>
            <person name="Peplies J."/>
            <person name="Huws S.A."/>
            <person name="Newbold C.J."/>
            <person name="Golyshin P.N."/>
            <person name="Simon M.A."/>
            <person name="Lopez G."/>
            <person name="Yakimov M.M."/>
            <person name="Ferrer M."/>
        </authorList>
    </citation>
    <scope>NUCLEOTIDE SEQUENCE</scope>
</reference>
<gene>
    <name evidence="1" type="ORF">EVA_21370</name>
</gene>
<organism evidence="1">
    <name type="scientific">gut metagenome</name>
    <dbReference type="NCBI Taxonomy" id="749906"/>
    <lineage>
        <taxon>unclassified sequences</taxon>
        <taxon>metagenomes</taxon>
        <taxon>organismal metagenomes</taxon>
    </lineage>
</organism>
<protein>
    <submittedName>
        <fullName evidence="1">Uncharacterized protein</fullName>
    </submittedName>
</protein>
<comment type="caution">
    <text evidence="1">The sequence shown here is derived from an EMBL/GenBank/DDBJ whole genome shotgun (WGS) entry which is preliminary data.</text>
</comment>
<proteinExistence type="predicted"/>
<accession>J9F7W6</accession>
<dbReference type="EMBL" id="AMCI01008783">
    <property type="protein sequence ID" value="EJW90523.1"/>
    <property type="molecule type" value="Genomic_DNA"/>
</dbReference>
<name>J9F7W6_9ZZZZ</name>